<dbReference type="PROSITE" id="PS51257">
    <property type="entry name" value="PROKAR_LIPOPROTEIN"/>
    <property type="match status" value="1"/>
</dbReference>
<dbReference type="EMBL" id="MFYX01000122">
    <property type="protein sequence ID" value="OGK01626.1"/>
    <property type="molecule type" value="Genomic_DNA"/>
</dbReference>
<sequence length="590" mass="65647">MRDTIHRCSRLLPAVFILASACVFASQPPDLPGDDISGEYLQRLLPPDSISVKEPPSASKTPATWLQEAEKTWEAPSLAQQIASDNTNIPVGKGAIFIPRLSELGLEPAVEILDSAGTVVGEGNTGRNYAVLPGRYYVIHGSGSQHQRLVHTVDVTEGRSMPIVPGWAGLSINVVDENGIAFRGEYELTRVDSFAPFGRSYGPDPSLGEETKTWILKPGLYKIMGPGENYNTLKNFVTVRLLPGQLINFILVEDPASFNKITSGGIVDILTPQNLATYWKYGIDIGGNILFNAKVDHLQNANNTTTSTIAVLLNSWFRYEKPPYNWSTSLKLDEGFALSEISLTNPGKTVIEPNIDEPRLTSLFIWRVLSWFGPYGRFEATSTIFPKRVFPDQINNKPFFYLLNDNGYRDQYDTISAPREREPSFSPTELTGSVGANMDLVKVRYVDARLRTGFAYEFIHTRKYYEIVDVSTIPAAVRQSDSLQISRSTVLMPISAMTENAIGPEAAAVLDVRVGGRATAKSEVRLFLPIVPAKNRGMPKLDIISILSWQISRVVTLDYQYTYSFCDIQVLGKKKESEHRLILRYSYTSR</sequence>
<name>A0A1F7F536_UNCRA</name>
<dbReference type="AlphaFoldDB" id="A0A1F7F536"/>
<evidence type="ECO:0000313" key="3">
    <source>
        <dbReference type="Proteomes" id="UP000179243"/>
    </source>
</evidence>
<accession>A0A1F7F536</accession>
<protein>
    <submittedName>
        <fullName evidence="2">Uncharacterized protein</fullName>
    </submittedName>
</protein>
<dbReference type="Proteomes" id="UP000179243">
    <property type="component" value="Unassembled WGS sequence"/>
</dbReference>
<proteinExistence type="predicted"/>
<evidence type="ECO:0000256" key="1">
    <source>
        <dbReference type="SAM" id="SignalP"/>
    </source>
</evidence>
<comment type="caution">
    <text evidence="2">The sequence shown here is derived from an EMBL/GenBank/DDBJ whole genome shotgun (WGS) entry which is preliminary data.</text>
</comment>
<evidence type="ECO:0000313" key="2">
    <source>
        <dbReference type="EMBL" id="OGK01626.1"/>
    </source>
</evidence>
<gene>
    <name evidence="2" type="ORF">A2519_07280</name>
</gene>
<reference evidence="2 3" key="1">
    <citation type="journal article" date="2016" name="Nat. Commun.">
        <title>Thousands of microbial genomes shed light on interconnected biogeochemical processes in an aquifer system.</title>
        <authorList>
            <person name="Anantharaman K."/>
            <person name="Brown C.T."/>
            <person name="Hug L.A."/>
            <person name="Sharon I."/>
            <person name="Castelle C.J."/>
            <person name="Probst A.J."/>
            <person name="Thomas B.C."/>
            <person name="Singh A."/>
            <person name="Wilkins M.J."/>
            <person name="Karaoz U."/>
            <person name="Brodie E.L."/>
            <person name="Williams K.H."/>
            <person name="Hubbard S.S."/>
            <person name="Banfield J.F."/>
        </authorList>
    </citation>
    <scope>NUCLEOTIDE SEQUENCE [LARGE SCALE GENOMIC DNA]</scope>
</reference>
<keyword evidence="1" id="KW-0732">Signal</keyword>
<feature type="chain" id="PRO_5009528401" evidence="1">
    <location>
        <begin position="26"/>
        <end position="590"/>
    </location>
</feature>
<organism evidence="2 3">
    <name type="scientific">Candidatus Raymondbacteria bacterium RIFOXYD12_FULL_49_13</name>
    <dbReference type="NCBI Taxonomy" id="1817890"/>
    <lineage>
        <taxon>Bacteria</taxon>
        <taxon>Raymondiibacteriota</taxon>
    </lineage>
</organism>
<feature type="signal peptide" evidence="1">
    <location>
        <begin position="1"/>
        <end position="25"/>
    </location>
</feature>